<keyword evidence="1" id="KW-1133">Transmembrane helix</keyword>
<reference evidence="2 3" key="1">
    <citation type="submission" date="2019-11" db="EMBL/GenBank/DDBJ databases">
        <title>Phenotypic characterization of an OXA-22 and OXA-60 co-producing Ralstonia pickettii clinical strain.</title>
        <authorList>
            <person name="He F."/>
        </authorList>
    </citation>
    <scope>NUCLEOTIDE SEQUENCE [LARGE SCALE GENOMIC DNA]</scope>
    <source>
        <strain evidence="2 3">PSLESD1</strain>
    </source>
</reference>
<feature type="transmembrane region" description="Helical" evidence="1">
    <location>
        <begin position="142"/>
        <end position="160"/>
    </location>
</feature>
<dbReference type="Proteomes" id="UP000441032">
    <property type="component" value="Unassembled WGS sequence"/>
</dbReference>
<evidence type="ECO:0000256" key="1">
    <source>
        <dbReference type="SAM" id="Phobius"/>
    </source>
</evidence>
<evidence type="ECO:0000313" key="2">
    <source>
        <dbReference type="EMBL" id="MRT01140.1"/>
    </source>
</evidence>
<gene>
    <name evidence="2" type="ORF">GJQ57_21055</name>
</gene>
<name>A0A7X2HR39_RALPI</name>
<evidence type="ECO:0000313" key="3">
    <source>
        <dbReference type="Proteomes" id="UP000441032"/>
    </source>
</evidence>
<sequence>MIRTRAQIKLMALGLPPTPCNFGGDSSSQANTTNQNIDQKIYADNGSVAGTASGGGSVTINTQLVDHGATQASFGLAHDALADVTSMATASQSASQHTAELALSGALSTLQGSQQAMADAYKNASDQVAAAYQDSKTGNQRVVVIGALVVVGLVALGPLLKKAA</sequence>
<dbReference type="EMBL" id="WJYN01000010">
    <property type="protein sequence ID" value="MRT01140.1"/>
    <property type="molecule type" value="Genomic_DNA"/>
</dbReference>
<keyword evidence="1" id="KW-0472">Membrane</keyword>
<keyword evidence="1" id="KW-0812">Transmembrane</keyword>
<dbReference type="AlphaFoldDB" id="A0A7X2HR39"/>
<organism evidence="2 3">
    <name type="scientific">Ralstonia pickettii</name>
    <name type="common">Burkholderia pickettii</name>
    <dbReference type="NCBI Taxonomy" id="329"/>
    <lineage>
        <taxon>Bacteria</taxon>
        <taxon>Pseudomonadati</taxon>
        <taxon>Pseudomonadota</taxon>
        <taxon>Betaproteobacteria</taxon>
        <taxon>Burkholderiales</taxon>
        <taxon>Burkholderiaceae</taxon>
        <taxon>Ralstonia</taxon>
    </lineage>
</organism>
<accession>A0A7X2HR39</accession>
<dbReference type="RefSeq" id="WP_154208491.1">
    <property type="nucleotide sequence ID" value="NZ_WJYN01000010.1"/>
</dbReference>
<comment type="caution">
    <text evidence="2">The sequence shown here is derived from an EMBL/GenBank/DDBJ whole genome shotgun (WGS) entry which is preliminary data.</text>
</comment>
<protein>
    <submittedName>
        <fullName evidence="2">Uncharacterized protein</fullName>
    </submittedName>
</protein>
<proteinExistence type="predicted"/>